<organism evidence="1 2">
    <name type="scientific">Edwardsiella ictaluri (strain 93-146)</name>
    <dbReference type="NCBI Taxonomy" id="634503"/>
    <lineage>
        <taxon>Bacteria</taxon>
        <taxon>Pseudomonadati</taxon>
        <taxon>Pseudomonadota</taxon>
        <taxon>Gammaproteobacteria</taxon>
        <taxon>Enterobacterales</taxon>
        <taxon>Hafniaceae</taxon>
        <taxon>Edwardsiella</taxon>
    </lineage>
</organism>
<dbReference type="AlphaFoldDB" id="C5B9E6"/>
<dbReference type="HOGENOM" id="CLU_3327310_0_0_6"/>
<evidence type="ECO:0000313" key="2">
    <source>
        <dbReference type="Proteomes" id="UP000001485"/>
    </source>
</evidence>
<name>C5B9E6_EDWI9</name>
<reference evidence="1 2" key="2">
    <citation type="journal article" date="2012" name="J. Bacteriol.">
        <title>Genome Sequence of Edwardsiella ictaluri 93-146, a Strain Associated with a Natural Channel Catfish Outbreak of Enteric Septicemia of Catfish.</title>
        <authorList>
            <person name="Williams M.L."/>
            <person name="Gillaspy A.F."/>
            <person name="Dyer D.W."/>
            <person name="Thune R.L."/>
            <person name="Waldbieser G.C."/>
            <person name="Schuster S.C."/>
            <person name="Gipson J."/>
            <person name="Zaitshik J."/>
            <person name="Landry C."/>
            <person name="Banes M.M."/>
            <person name="Lawrence M.L."/>
        </authorList>
    </citation>
    <scope>NUCLEOTIDE SEQUENCE [LARGE SCALE GENOMIC DNA]</scope>
    <source>
        <strain evidence="1 2">93-146</strain>
    </source>
</reference>
<proteinExistence type="predicted"/>
<protein>
    <submittedName>
        <fullName evidence="1">Uncharacterized protein</fullName>
    </submittedName>
</protein>
<accession>C5B9E6</accession>
<sequence>MPILLKPCIDKNIAKPRPLWLDKVFLPSVNFLVWEFVG</sequence>
<evidence type="ECO:0000313" key="1">
    <source>
        <dbReference type="EMBL" id="ACR67947.1"/>
    </source>
</evidence>
<dbReference type="Proteomes" id="UP000001485">
    <property type="component" value="Chromosome"/>
</dbReference>
<gene>
    <name evidence="1" type="ordered locus">NT01EI_0726</name>
</gene>
<reference evidence="2" key="1">
    <citation type="submission" date="2009-03" db="EMBL/GenBank/DDBJ databases">
        <title>Complete genome sequence of Edwardsiella ictaluri 93-146.</title>
        <authorList>
            <person name="Williams M.L."/>
            <person name="Gillaspy A.F."/>
            <person name="Dyer D.W."/>
            <person name="Thune R.L."/>
            <person name="Waldbieser G.C."/>
            <person name="Schuster S.C."/>
            <person name="Gipson J."/>
            <person name="Zaitshik J."/>
            <person name="Landry C."/>
            <person name="Lawrence M.L."/>
        </authorList>
    </citation>
    <scope>NUCLEOTIDE SEQUENCE [LARGE SCALE GENOMIC DNA]</scope>
    <source>
        <strain evidence="2">93-146</strain>
    </source>
</reference>
<dbReference type="KEGG" id="eic:NT01EI_0726"/>
<dbReference type="EMBL" id="CP001600">
    <property type="protein sequence ID" value="ACR67947.1"/>
    <property type="molecule type" value="Genomic_DNA"/>
</dbReference>